<dbReference type="GO" id="GO:0046654">
    <property type="term" value="P:tetrahydrofolate biosynthetic process"/>
    <property type="evidence" value="ECO:0007669"/>
    <property type="project" value="UniProtKB-UniPathway"/>
</dbReference>
<dbReference type="GO" id="GO:0016301">
    <property type="term" value="F:kinase activity"/>
    <property type="evidence" value="ECO:0007669"/>
    <property type="project" value="UniProtKB-KW"/>
</dbReference>
<dbReference type="GO" id="GO:0046656">
    <property type="term" value="P:folic acid biosynthetic process"/>
    <property type="evidence" value="ECO:0007669"/>
    <property type="project" value="UniProtKB-KW"/>
</dbReference>
<comment type="pathway">
    <text evidence="1">Cofactor biosynthesis; tetrahydrofolate biosynthesis; 2-amino-4-hydroxy-6-hydroxymethyl-7,8-dihydropteridine diphosphate from 7,8-dihydroneopterin triphosphate: step 4/4.</text>
</comment>
<evidence type="ECO:0000256" key="3">
    <source>
        <dbReference type="ARBA" id="ARBA00022679"/>
    </source>
</evidence>
<dbReference type="EMBL" id="SWAV01000001">
    <property type="protein sequence ID" value="TKA93264.1"/>
    <property type="molecule type" value="Genomic_DNA"/>
</dbReference>
<sequence>MTVIYLGLGSNTDREHHLRRGLDALEQLLGPLQLSPVFESDAVGILGTRFYNLVVGAQCQLDLVDLNAALKAIEAACGRREQTSPGRITLDIDILLYGELAGRHDGVLLPRPETRRNAFVLWPLALLAPAVVLPGSDTTIATLWSEWRGEQKVWPVAFEWHGQTLTPAWLLRQQLPSADPAPGSGAA</sequence>
<dbReference type="PANTHER" id="PTHR43071">
    <property type="entry name" value="2-AMINO-4-HYDROXY-6-HYDROXYMETHYLDIHYDROPTERIDINE PYROPHOSPHOKINASE"/>
    <property type="match status" value="1"/>
</dbReference>
<dbReference type="EC" id="2.7.6.3" evidence="2"/>
<organism evidence="9 10">
    <name type="scientific">Halopseudomonas bauzanensis</name>
    <dbReference type="NCBI Taxonomy" id="653930"/>
    <lineage>
        <taxon>Bacteria</taxon>
        <taxon>Pseudomonadati</taxon>
        <taxon>Pseudomonadota</taxon>
        <taxon>Gammaproteobacteria</taxon>
        <taxon>Pseudomonadales</taxon>
        <taxon>Pseudomonadaceae</taxon>
        <taxon>Halopseudomonas</taxon>
    </lineage>
</organism>
<evidence type="ECO:0000256" key="5">
    <source>
        <dbReference type="ARBA" id="ARBA00022777"/>
    </source>
</evidence>
<feature type="domain" description="7,8-dihydro-6-hydroxymethylpterin-pyrophosphokinase" evidence="8">
    <location>
        <begin position="5"/>
        <end position="129"/>
    </location>
</feature>
<evidence type="ECO:0000313" key="9">
    <source>
        <dbReference type="EMBL" id="TKA93264.1"/>
    </source>
</evidence>
<comment type="caution">
    <text evidence="9">The sequence shown here is derived from an EMBL/GenBank/DDBJ whole genome shotgun (WGS) entry which is preliminary data.</text>
</comment>
<dbReference type="CDD" id="cd00483">
    <property type="entry name" value="HPPK"/>
    <property type="match status" value="1"/>
</dbReference>
<dbReference type="InterPro" id="IPR035907">
    <property type="entry name" value="Hppk_sf"/>
</dbReference>
<dbReference type="SUPFAM" id="SSF55083">
    <property type="entry name" value="6-hydroxymethyl-7,8-dihydropterin pyrophosphokinase, HPPK"/>
    <property type="match status" value="1"/>
</dbReference>
<keyword evidence="4" id="KW-0547">Nucleotide-binding</keyword>
<gene>
    <name evidence="9" type="primary">folK</name>
    <name evidence="9" type="ORF">FA869_03560</name>
</gene>
<keyword evidence="3 9" id="KW-0808">Transferase</keyword>
<evidence type="ECO:0000256" key="7">
    <source>
        <dbReference type="ARBA" id="ARBA00022909"/>
    </source>
</evidence>
<dbReference type="GO" id="GO:0003848">
    <property type="term" value="F:2-amino-4-hydroxy-6-hydroxymethyldihydropteridine diphosphokinase activity"/>
    <property type="evidence" value="ECO:0007669"/>
    <property type="project" value="UniProtKB-EC"/>
</dbReference>
<dbReference type="NCBIfam" id="TIGR01498">
    <property type="entry name" value="folK"/>
    <property type="match status" value="1"/>
</dbReference>
<keyword evidence="6" id="KW-0067">ATP-binding</keyword>
<name>A0A4U0YTM1_9GAMM</name>
<accession>A0A4U0YTM1</accession>
<dbReference type="RefSeq" id="WP_136868804.1">
    <property type="nucleotide sequence ID" value="NZ_SWAV01000001.1"/>
</dbReference>
<evidence type="ECO:0000256" key="1">
    <source>
        <dbReference type="ARBA" id="ARBA00005051"/>
    </source>
</evidence>
<dbReference type="UniPathway" id="UPA00077">
    <property type="reaction ID" value="UER00155"/>
</dbReference>
<dbReference type="PANTHER" id="PTHR43071:SF2">
    <property type="entry name" value="2-AMINO-4-HYDROXY-6-HYDROXYMETHYLDIHYDROPTERIDINE PYROPHOSPHOKINASE"/>
    <property type="match status" value="1"/>
</dbReference>
<reference evidence="9 10" key="1">
    <citation type="submission" date="2019-04" db="EMBL/GenBank/DDBJ databases">
        <title>Crypto-aerobic microbial life in anoxic (sulfidic) marine sediments.</title>
        <authorList>
            <person name="Bhattacharya S."/>
            <person name="Roy C."/>
            <person name="Mondal N."/>
            <person name="Sarkar J."/>
            <person name="Mandal S."/>
            <person name="Rameez M.J."/>
            <person name="Ghosh W."/>
        </authorList>
    </citation>
    <scope>NUCLEOTIDE SEQUENCE [LARGE SCALE GENOMIC DNA]</scope>
    <source>
        <strain evidence="9 10">SBBB</strain>
    </source>
</reference>
<evidence type="ECO:0000313" key="10">
    <source>
        <dbReference type="Proteomes" id="UP000305198"/>
    </source>
</evidence>
<protein>
    <recommendedName>
        <fullName evidence="2">2-amino-4-hydroxy-6-hydroxymethyldihydropteridine diphosphokinase</fullName>
        <ecNumber evidence="2">2.7.6.3</ecNumber>
    </recommendedName>
</protein>
<keyword evidence="5 9" id="KW-0418">Kinase</keyword>
<dbReference type="Gene3D" id="3.30.70.560">
    <property type="entry name" value="7,8-Dihydro-6-hydroxymethylpterin-pyrophosphokinase HPPK"/>
    <property type="match status" value="1"/>
</dbReference>
<dbReference type="InterPro" id="IPR000550">
    <property type="entry name" value="Hppk"/>
</dbReference>
<keyword evidence="7" id="KW-0289">Folate biosynthesis</keyword>
<dbReference type="AlphaFoldDB" id="A0A4U0YTM1"/>
<evidence type="ECO:0000256" key="2">
    <source>
        <dbReference type="ARBA" id="ARBA00013253"/>
    </source>
</evidence>
<dbReference type="Proteomes" id="UP000305198">
    <property type="component" value="Unassembled WGS sequence"/>
</dbReference>
<dbReference type="GO" id="GO:0005524">
    <property type="term" value="F:ATP binding"/>
    <property type="evidence" value="ECO:0007669"/>
    <property type="project" value="UniProtKB-KW"/>
</dbReference>
<evidence type="ECO:0000256" key="6">
    <source>
        <dbReference type="ARBA" id="ARBA00022840"/>
    </source>
</evidence>
<evidence type="ECO:0000256" key="4">
    <source>
        <dbReference type="ARBA" id="ARBA00022741"/>
    </source>
</evidence>
<dbReference type="Pfam" id="PF01288">
    <property type="entry name" value="HPPK"/>
    <property type="match status" value="1"/>
</dbReference>
<evidence type="ECO:0000259" key="8">
    <source>
        <dbReference type="Pfam" id="PF01288"/>
    </source>
</evidence>
<proteinExistence type="predicted"/>